<keyword evidence="1" id="KW-0812">Transmembrane</keyword>
<name>A0A371CBN3_YARLL</name>
<sequence>MIPEGSILMVASNSIVSVFLIELLVVSKLHIHDFDVLACALALATILVHLSRGSVKVASTLTARSCDCWQFDRP</sequence>
<evidence type="ECO:0000256" key="1">
    <source>
        <dbReference type="SAM" id="Phobius"/>
    </source>
</evidence>
<dbReference type="EMBL" id="KZ858961">
    <property type="protein sequence ID" value="RDW27510.1"/>
    <property type="molecule type" value="Genomic_DNA"/>
</dbReference>
<feature type="transmembrane region" description="Helical" evidence="1">
    <location>
        <begin position="34"/>
        <end position="51"/>
    </location>
</feature>
<proteinExistence type="predicted"/>
<keyword evidence="1" id="KW-0472">Membrane</keyword>
<accession>A0A371CBN3</accession>
<keyword evidence="1" id="KW-1133">Transmembrane helix</keyword>
<feature type="transmembrane region" description="Helical" evidence="1">
    <location>
        <begin position="6"/>
        <end position="27"/>
    </location>
</feature>
<evidence type="ECO:0000313" key="2">
    <source>
        <dbReference type="EMBL" id="RDW27510.1"/>
    </source>
</evidence>
<dbReference type="AlphaFoldDB" id="A0A371CBN3"/>
<protein>
    <submittedName>
        <fullName evidence="2">Uncharacterized protein</fullName>
    </submittedName>
</protein>
<evidence type="ECO:0000313" key="3">
    <source>
        <dbReference type="Proteomes" id="UP000256601"/>
    </source>
</evidence>
<reference evidence="2 3" key="1">
    <citation type="submission" date="2018-07" db="EMBL/GenBank/DDBJ databases">
        <title>Draft Genome Assemblies for Five Robust Yarrowia lipolytica Strains Exhibiting High Lipid Production and Pentose Sugar Utilization and Sugar Alcohol Secretion from Undetoxified Lignocellulosic Biomass Hydrolysates.</title>
        <authorList>
            <consortium name="DOE Joint Genome Institute"/>
            <person name="Walker C."/>
            <person name="Ryu S."/>
            <person name="Na H."/>
            <person name="Zane M."/>
            <person name="LaButti K."/>
            <person name="Lipzen A."/>
            <person name="Haridas S."/>
            <person name="Barry K."/>
            <person name="Grigoriev I.V."/>
            <person name="Quarterman J."/>
            <person name="Slininger P."/>
            <person name="Dien B."/>
            <person name="Trinh C.T."/>
        </authorList>
    </citation>
    <scope>NUCLEOTIDE SEQUENCE [LARGE SCALE GENOMIC DNA]</scope>
    <source>
        <strain evidence="2 3">YB392</strain>
    </source>
</reference>
<organism evidence="2 3">
    <name type="scientific">Yarrowia lipolytica</name>
    <name type="common">Candida lipolytica</name>
    <dbReference type="NCBI Taxonomy" id="4952"/>
    <lineage>
        <taxon>Eukaryota</taxon>
        <taxon>Fungi</taxon>
        <taxon>Dikarya</taxon>
        <taxon>Ascomycota</taxon>
        <taxon>Saccharomycotina</taxon>
        <taxon>Dipodascomycetes</taxon>
        <taxon>Dipodascales</taxon>
        <taxon>Dipodascales incertae sedis</taxon>
        <taxon>Yarrowia</taxon>
    </lineage>
</organism>
<dbReference type="Proteomes" id="UP000256601">
    <property type="component" value="Unassembled WGS sequence"/>
</dbReference>
<gene>
    <name evidence="2" type="ORF">B0I71DRAFT_128906</name>
</gene>